<dbReference type="KEGG" id="vne:CFK40_07285"/>
<evidence type="ECO:0000259" key="1">
    <source>
        <dbReference type="Pfam" id="PF05685"/>
    </source>
</evidence>
<dbReference type="SUPFAM" id="SSF52980">
    <property type="entry name" value="Restriction endonuclease-like"/>
    <property type="match status" value="1"/>
</dbReference>
<dbReference type="EMBL" id="CP022437">
    <property type="protein sequence ID" value="ASN04830.1"/>
    <property type="molecule type" value="Genomic_DNA"/>
</dbReference>
<dbReference type="OrthoDB" id="9808428at2"/>
<feature type="domain" description="Putative restriction endonuclease" evidence="1">
    <location>
        <begin position="27"/>
        <end position="186"/>
    </location>
</feature>
<dbReference type="InterPro" id="IPR012296">
    <property type="entry name" value="Nuclease_put_TT1808"/>
</dbReference>
<dbReference type="Proteomes" id="UP000204391">
    <property type="component" value="Chromosome"/>
</dbReference>
<dbReference type="RefSeq" id="WP_089531681.1">
    <property type="nucleotide sequence ID" value="NZ_CP022437.1"/>
</dbReference>
<protein>
    <recommendedName>
        <fullName evidence="1">Putative restriction endonuclease domain-containing protein</fullName>
    </recommendedName>
</protein>
<accession>A0A221MB56</accession>
<dbReference type="PANTHER" id="PTHR34107:SF4">
    <property type="entry name" value="SLL1222 PROTEIN"/>
    <property type="match status" value="1"/>
</dbReference>
<organism evidence="2 3">
    <name type="scientific">Virgibacillus necropolis</name>
    <dbReference type="NCBI Taxonomy" id="163877"/>
    <lineage>
        <taxon>Bacteria</taxon>
        <taxon>Bacillati</taxon>
        <taxon>Bacillota</taxon>
        <taxon>Bacilli</taxon>
        <taxon>Bacillales</taxon>
        <taxon>Bacillaceae</taxon>
        <taxon>Virgibacillus</taxon>
    </lineage>
</organism>
<dbReference type="InterPro" id="IPR011335">
    <property type="entry name" value="Restrct_endonuc-II-like"/>
</dbReference>
<sequence length="205" mass="23460">MGYKYKNNNYKSSKDLMKESGLTYDDYASIDDGNYYELAGGKLEMMSPAPSVNHQLVVYEIQKNIARSCESDYLILFAPVDVILSNTEVRQPDLVLVNRKRLDILSNRGIEGAPDLVVEILSPSTLKRDKIDKLKSYAKSQIPEYWIVEPVSGILEEYILHTEHYELFNVFQNNEQVTSPQIPCISFTMSEVMNNIPTIKDHDIE</sequence>
<dbReference type="Pfam" id="PF05685">
    <property type="entry name" value="Uma2"/>
    <property type="match status" value="1"/>
</dbReference>
<name>A0A221MB56_9BACI</name>
<dbReference type="PANTHER" id="PTHR34107">
    <property type="entry name" value="SLL0198 PROTEIN-RELATED"/>
    <property type="match status" value="1"/>
</dbReference>
<gene>
    <name evidence="2" type="ORF">CFK40_07285</name>
</gene>
<evidence type="ECO:0000313" key="3">
    <source>
        <dbReference type="Proteomes" id="UP000204391"/>
    </source>
</evidence>
<dbReference type="CDD" id="cd06260">
    <property type="entry name" value="DUF820-like"/>
    <property type="match status" value="1"/>
</dbReference>
<reference evidence="2 3" key="1">
    <citation type="journal article" date="2003" name="Int. J. Syst. Evol. Microbiol.">
        <title>Virgibacillus carmonensis sp. nov., Virgibacillus necropolis sp. nov. and Virgibacillus picturae sp. nov., three novel species isolated from deteriorated mural paintings, transfer of the species of the genus salibacillus to Virgibacillus, as Virgibacillus marismortui comb. nov. and Virgibacillus salexigens comb. nov., and emended description of the genus Virgibacillus.</title>
        <authorList>
            <person name="Heyrman J."/>
            <person name="Logan N.A."/>
            <person name="Busse H.J."/>
            <person name="Balcaen A."/>
            <person name="Lebbe L."/>
            <person name="Rodriguez-Diaz M."/>
            <person name="Swings J."/>
            <person name="De Vos P."/>
        </authorList>
    </citation>
    <scope>NUCLEOTIDE SEQUENCE [LARGE SCALE GENOMIC DNA]</scope>
    <source>
        <strain evidence="2 3">LMG 19488</strain>
    </source>
</reference>
<proteinExistence type="predicted"/>
<dbReference type="AlphaFoldDB" id="A0A221MB56"/>
<keyword evidence="3" id="KW-1185">Reference proteome</keyword>
<evidence type="ECO:0000313" key="2">
    <source>
        <dbReference type="EMBL" id="ASN04830.1"/>
    </source>
</evidence>
<dbReference type="InterPro" id="IPR008538">
    <property type="entry name" value="Uma2"/>
</dbReference>
<dbReference type="Gene3D" id="3.90.1570.10">
    <property type="entry name" value="tt1808, chain A"/>
    <property type="match status" value="1"/>
</dbReference>